<proteinExistence type="predicted"/>
<evidence type="ECO:0000313" key="1">
    <source>
        <dbReference type="EMBL" id="CBI33348.3"/>
    </source>
</evidence>
<dbReference type="InParanoid" id="D7TS76"/>
<organism evidence="1 2">
    <name type="scientific">Vitis vinifera</name>
    <name type="common">Grape</name>
    <dbReference type="NCBI Taxonomy" id="29760"/>
    <lineage>
        <taxon>Eukaryota</taxon>
        <taxon>Viridiplantae</taxon>
        <taxon>Streptophyta</taxon>
        <taxon>Embryophyta</taxon>
        <taxon>Tracheophyta</taxon>
        <taxon>Spermatophyta</taxon>
        <taxon>Magnoliopsida</taxon>
        <taxon>eudicotyledons</taxon>
        <taxon>Gunneridae</taxon>
        <taxon>Pentapetalae</taxon>
        <taxon>rosids</taxon>
        <taxon>Vitales</taxon>
        <taxon>Vitaceae</taxon>
        <taxon>Viteae</taxon>
        <taxon>Vitis</taxon>
    </lineage>
</organism>
<dbReference type="AlphaFoldDB" id="D7TS76"/>
<gene>
    <name evidence="1" type="ordered locus">VIT_05s0051g00610</name>
</gene>
<sequence>MAKKTSYLQRSKFIKPSFDTKEIIGLEGSRTKRGRSEGNHSKWTSREKSKWCLCFCCCNSKLCVQCWLIKGNFIRRSFSSKK</sequence>
<accession>D7TS76</accession>
<protein>
    <submittedName>
        <fullName evidence="1">Uncharacterized protein</fullName>
    </submittedName>
</protein>
<dbReference type="EMBL" id="FN596241">
    <property type="protein sequence ID" value="CBI33348.3"/>
    <property type="molecule type" value="Genomic_DNA"/>
</dbReference>
<name>D7TS76_VITVI</name>
<dbReference type="HOGENOM" id="CLU_2563090_0_0_1"/>
<dbReference type="Proteomes" id="UP000009183">
    <property type="component" value="Chromosome 5"/>
</dbReference>
<dbReference type="PaxDb" id="29760-VIT_05s0051g00610.t01"/>
<reference evidence="2" key="1">
    <citation type="journal article" date="2007" name="Nature">
        <title>The grapevine genome sequence suggests ancestral hexaploidization in major angiosperm phyla.</title>
        <authorList>
            <consortium name="The French-Italian Public Consortium for Grapevine Genome Characterization."/>
            <person name="Jaillon O."/>
            <person name="Aury J.-M."/>
            <person name="Noel B."/>
            <person name="Policriti A."/>
            <person name="Clepet C."/>
            <person name="Casagrande A."/>
            <person name="Choisne N."/>
            <person name="Aubourg S."/>
            <person name="Vitulo N."/>
            <person name="Jubin C."/>
            <person name="Vezzi A."/>
            <person name="Legeai F."/>
            <person name="Hugueney P."/>
            <person name="Dasilva C."/>
            <person name="Horner D."/>
            <person name="Mica E."/>
            <person name="Jublot D."/>
            <person name="Poulain J."/>
            <person name="Bruyere C."/>
            <person name="Billault A."/>
            <person name="Segurens B."/>
            <person name="Gouyvenoux M."/>
            <person name="Ugarte E."/>
            <person name="Cattonaro F."/>
            <person name="Anthouard V."/>
            <person name="Vico V."/>
            <person name="Del Fabbro C."/>
            <person name="Alaux M."/>
            <person name="Di Gaspero G."/>
            <person name="Dumas V."/>
            <person name="Felice N."/>
            <person name="Paillard S."/>
            <person name="Juman I."/>
            <person name="Moroldo M."/>
            <person name="Scalabrin S."/>
            <person name="Canaguier A."/>
            <person name="Le Clainche I."/>
            <person name="Malacrida G."/>
            <person name="Durand E."/>
            <person name="Pesole G."/>
            <person name="Laucou V."/>
            <person name="Chatelet P."/>
            <person name="Merdinoglu D."/>
            <person name="Delledonne M."/>
            <person name="Pezzotti M."/>
            <person name="Lecharny A."/>
            <person name="Scarpelli C."/>
            <person name="Artiguenave F."/>
            <person name="Pe M.E."/>
            <person name="Valle G."/>
            <person name="Morgante M."/>
            <person name="Caboche M."/>
            <person name="Adam-Blondon A.-F."/>
            <person name="Weissenbach J."/>
            <person name="Quetier F."/>
            <person name="Wincker P."/>
        </authorList>
    </citation>
    <scope>NUCLEOTIDE SEQUENCE [LARGE SCALE GENOMIC DNA]</scope>
    <source>
        <strain evidence="2">cv. Pinot noir / PN40024</strain>
    </source>
</reference>
<evidence type="ECO:0000313" key="2">
    <source>
        <dbReference type="Proteomes" id="UP000009183"/>
    </source>
</evidence>
<keyword evidence="2" id="KW-1185">Reference proteome</keyword>